<dbReference type="RefSeq" id="WP_158051118.1">
    <property type="nucleotide sequence ID" value="NZ_WBKB01000001.1"/>
</dbReference>
<evidence type="ECO:0000313" key="2">
    <source>
        <dbReference type="EMBL" id="KAB1645108.1"/>
    </source>
</evidence>
<comment type="caution">
    <text evidence="2">The sequence shown here is derived from an EMBL/GenBank/DDBJ whole genome shotgun (WGS) entry which is preliminary data.</text>
</comment>
<name>A0A7J5BG71_9MICO</name>
<dbReference type="InterPro" id="IPR032710">
    <property type="entry name" value="NTF2-like_dom_sf"/>
</dbReference>
<feature type="domain" description="SnoaL-like" evidence="1">
    <location>
        <begin position="11"/>
        <end position="134"/>
    </location>
</feature>
<gene>
    <name evidence="2" type="ORF">F8O05_02300</name>
</gene>
<dbReference type="InterPro" id="IPR037401">
    <property type="entry name" value="SnoaL-like"/>
</dbReference>
<dbReference type="Pfam" id="PF13577">
    <property type="entry name" value="SnoaL_4"/>
    <property type="match status" value="1"/>
</dbReference>
<dbReference type="OrthoDB" id="1492465at2"/>
<evidence type="ECO:0000313" key="3">
    <source>
        <dbReference type="Proteomes" id="UP000433493"/>
    </source>
</evidence>
<protein>
    <submittedName>
        <fullName evidence="2">Nuclear transport factor 2 family protein</fullName>
    </submittedName>
</protein>
<keyword evidence="3" id="KW-1185">Reference proteome</keyword>
<proteinExistence type="predicted"/>
<organism evidence="2 3">
    <name type="scientific">Gulosibacter chungangensis</name>
    <dbReference type="NCBI Taxonomy" id="979746"/>
    <lineage>
        <taxon>Bacteria</taxon>
        <taxon>Bacillati</taxon>
        <taxon>Actinomycetota</taxon>
        <taxon>Actinomycetes</taxon>
        <taxon>Micrococcales</taxon>
        <taxon>Microbacteriaceae</taxon>
        <taxon>Gulosibacter</taxon>
    </lineage>
</organism>
<dbReference type="Gene3D" id="3.10.450.50">
    <property type="match status" value="1"/>
</dbReference>
<dbReference type="SUPFAM" id="SSF54427">
    <property type="entry name" value="NTF2-like"/>
    <property type="match status" value="1"/>
</dbReference>
<dbReference type="EMBL" id="WBKB01000001">
    <property type="protein sequence ID" value="KAB1645108.1"/>
    <property type="molecule type" value="Genomic_DNA"/>
</dbReference>
<dbReference type="AlphaFoldDB" id="A0A7J5BG71"/>
<dbReference type="Proteomes" id="UP000433493">
    <property type="component" value="Unassembled WGS sequence"/>
</dbReference>
<sequence>MQTTELTHSLTVEDRLDLQELIARYSLARDDKRFDDLLSYFAEDGEFERIGKTVSGIDALRAFFLGSADRYDFTNHVTHSQVLDPAPSTDDRPRVNGVVSGHAELVLAGEAHFAAYRYYDEYVKEPSGWRFKKRSLNFFYSMRPQDMAEGFRSNQRIRWADGTPTAADLPEKIPGWQG</sequence>
<dbReference type="CDD" id="cd00531">
    <property type="entry name" value="NTF2_like"/>
    <property type="match status" value="1"/>
</dbReference>
<evidence type="ECO:0000259" key="1">
    <source>
        <dbReference type="Pfam" id="PF13577"/>
    </source>
</evidence>
<reference evidence="2 3" key="1">
    <citation type="submission" date="2019-09" db="EMBL/GenBank/DDBJ databases">
        <title>Phylogeny of genus Pseudoclavibacter and closely related genus.</title>
        <authorList>
            <person name="Li Y."/>
        </authorList>
    </citation>
    <scope>NUCLEOTIDE SEQUENCE [LARGE SCALE GENOMIC DNA]</scope>
    <source>
        <strain evidence="2 3">KCTC 13959</strain>
    </source>
</reference>
<accession>A0A7J5BG71</accession>